<dbReference type="OrthoDB" id="615715at2"/>
<dbReference type="AlphaFoldDB" id="S0ESF0"/>
<dbReference type="Pfam" id="PF12831">
    <property type="entry name" value="FAD_oxidored"/>
    <property type="match status" value="1"/>
</dbReference>
<dbReference type="GO" id="GO:0008734">
    <property type="term" value="F:L-aspartate oxidase activity"/>
    <property type="evidence" value="ECO:0007669"/>
    <property type="project" value="InterPro"/>
</dbReference>
<reference evidence="2" key="1">
    <citation type="submission" date="2013-03" db="EMBL/GenBank/DDBJ databases">
        <title>Genome sequence of Chthonomonas calidirosea, the first sequenced genome from the Armatimonadetes phylum (formally candidate division OP10).</title>
        <authorList>
            <person name="Lee K.C.Y."/>
            <person name="Morgan X.C."/>
            <person name="Dunfield P.F."/>
            <person name="Tamas I."/>
            <person name="Houghton K.M."/>
            <person name="Vyssotski M."/>
            <person name="Ryan J.L.J."/>
            <person name="Lagutin K."/>
            <person name="McDonald I.R."/>
            <person name="Stott M.B."/>
        </authorList>
    </citation>
    <scope>NUCLEOTIDE SEQUENCE [LARGE SCALE GENOMIC DNA]</scope>
    <source>
        <strain evidence="2">DSM 23976 / ICMP 18418 / T49</strain>
    </source>
</reference>
<dbReference type="PANTHER" id="PTHR42716:SF1">
    <property type="entry name" value="SLL0471 PROTEIN"/>
    <property type="match status" value="1"/>
</dbReference>
<dbReference type="InterPro" id="IPR036188">
    <property type="entry name" value="FAD/NAD-bd_sf"/>
</dbReference>
<name>S0ESF0_CHTCT</name>
<dbReference type="Gene3D" id="3.50.50.60">
    <property type="entry name" value="FAD/NAD(P)-binding domain"/>
    <property type="match status" value="1"/>
</dbReference>
<keyword evidence="2" id="KW-1185">Reference proteome</keyword>
<dbReference type="PANTHER" id="PTHR42716">
    <property type="entry name" value="L-ASPARTATE OXIDASE"/>
    <property type="match status" value="1"/>
</dbReference>
<dbReference type="STRING" id="454171.CP488_00885"/>
<dbReference type="eggNOG" id="COG1053">
    <property type="taxonomic scope" value="Bacteria"/>
</dbReference>
<evidence type="ECO:0000313" key="1">
    <source>
        <dbReference type="EMBL" id="CCW34109.1"/>
    </source>
</evidence>
<dbReference type="KEGG" id="ccz:CCALI_00272"/>
<accession>S0ESF0</accession>
<dbReference type="InParanoid" id="S0ESF0"/>
<dbReference type="GO" id="GO:0009435">
    <property type="term" value="P:NAD+ biosynthetic process"/>
    <property type="evidence" value="ECO:0007669"/>
    <property type="project" value="InterPro"/>
</dbReference>
<dbReference type="PATRIC" id="fig|1303518.3.peg.276"/>
<dbReference type="HOGENOM" id="CLU_029779_1_0_0"/>
<dbReference type="Proteomes" id="UP000014227">
    <property type="component" value="Chromosome I"/>
</dbReference>
<dbReference type="eggNOG" id="COG1229">
    <property type="taxonomic scope" value="Bacteria"/>
</dbReference>
<dbReference type="EMBL" id="HF951689">
    <property type="protein sequence ID" value="CCW34109.1"/>
    <property type="molecule type" value="Genomic_DNA"/>
</dbReference>
<sequence>MEIHECDLLVVGASTGGTAAAMAAAELGLNTWLVEPTAWIGGQLTAQGVSTPDENAFIETFPPSRRYAWFRASVRDYYRTLYKLSPIGKAMEPFNPGRCWVSRISFEPKVGQRILYERLHSLEENGNLHILLNTCCLRCEMSTDGRMLNLIIFSAEGQTLAFRPHYVLDATDTGDLLPLCGKEGVDWVVGAESQDQTGEPDAPPTPRPDWVQPFTFPFAIEWCPETKEQNLIAPPPDYEELKKLQRYSLVDGAITGLFSGNYPWWSYRRILAAENFNDPRIPHDVSMINTASNDFYGGNIIGANAGDENQIRSTLARARRASIGYLYWLQNECPREDDPNRCGYPEFRLRKDYFDTEDGCAPTPYIRESRRILSVDTVREQDIVVRDFQGNICRGEQARAVFMPDTIGIGHYALDIHQNAHGEPSAYVPTRPFQIPLRILIPRRWENLLPASKNAGLTHLTNGAYRLHPIEWCIGEAAGILIAYCIATNTTPREVYALPSALSKFQTKLLEEGLVLHWYTDVPPYHPAFYALQRLACRGLGLGKETDLLFRPKEPMQPEDWGSWRALLGLPAQELPQVVHRAEAVHWLAQELK</sequence>
<dbReference type="SUPFAM" id="SSF51905">
    <property type="entry name" value="FAD/NAD(P)-binding domain"/>
    <property type="match status" value="1"/>
</dbReference>
<dbReference type="RefSeq" id="WP_016481673.1">
    <property type="nucleotide sequence ID" value="NC_021487.1"/>
</dbReference>
<dbReference type="InterPro" id="IPR005288">
    <property type="entry name" value="NadB"/>
</dbReference>
<gene>
    <name evidence="1" type="ORF">CCALI_00272</name>
</gene>
<evidence type="ECO:0000313" key="2">
    <source>
        <dbReference type="Proteomes" id="UP000014227"/>
    </source>
</evidence>
<proteinExistence type="predicted"/>
<protein>
    <submittedName>
        <fullName evidence="1">Succinate dehydrogenase/fumarate reductase,flavoprotein subunit</fullName>
    </submittedName>
</protein>
<organism evidence="1 2">
    <name type="scientific">Chthonomonas calidirosea (strain DSM 23976 / ICMP 18418 / T49)</name>
    <dbReference type="NCBI Taxonomy" id="1303518"/>
    <lineage>
        <taxon>Bacteria</taxon>
        <taxon>Bacillati</taxon>
        <taxon>Armatimonadota</taxon>
        <taxon>Chthonomonadia</taxon>
        <taxon>Chthonomonadales</taxon>
        <taxon>Chthonomonadaceae</taxon>
        <taxon>Chthonomonas</taxon>
    </lineage>
</organism>